<dbReference type="PROSITE" id="PS00948">
    <property type="entry name" value="RIBOSOMAL_S7E"/>
    <property type="match status" value="1"/>
</dbReference>
<dbReference type="GO" id="GO:0030686">
    <property type="term" value="C:90S preribosome"/>
    <property type="evidence" value="ECO:0007669"/>
    <property type="project" value="TreeGrafter"/>
</dbReference>
<dbReference type="EnsemblPlants" id="ORUFI05G13570.1">
    <property type="protein sequence ID" value="ORUFI05G13570.1"/>
    <property type="gene ID" value="ORUFI05G13570"/>
</dbReference>
<evidence type="ECO:0000256" key="4">
    <source>
        <dbReference type="RuleBase" id="RU364105"/>
    </source>
</evidence>
<dbReference type="AlphaFoldDB" id="A0A0E0PL23"/>
<keyword evidence="3 4" id="KW-0687">Ribonucleoprotein</keyword>
<dbReference type="GO" id="GO:0042274">
    <property type="term" value="P:ribosomal small subunit biogenesis"/>
    <property type="evidence" value="ECO:0007669"/>
    <property type="project" value="TreeGrafter"/>
</dbReference>
<dbReference type="HOGENOM" id="CLU_088621_1_1_1"/>
<dbReference type="PANTHER" id="PTHR11278">
    <property type="entry name" value="40S RIBOSOMAL PROTEIN S7"/>
    <property type="match status" value="1"/>
</dbReference>
<accession>A0A0E0PL23</accession>
<dbReference type="GO" id="GO:0032040">
    <property type="term" value="C:small-subunit processome"/>
    <property type="evidence" value="ECO:0007669"/>
    <property type="project" value="TreeGrafter"/>
</dbReference>
<evidence type="ECO:0000256" key="5">
    <source>
        <dbReference type="SAM" id="MobiDB-lite"/>
    </source>
</evidence>
<evidence type="ECO:0000256" key="2">
    <source>
        <dbReference type="ARBA" id="ARBA00022980"/>
    </source>
</evidence>
<sequence>MGLGFRCRGPARPIGVRTVYKQLGTQTLALEVKERTAKRTLLRRLRSSLHGASSPPSVSRASRRKIQKDKGLEPTEFEDTVAQAFFDLENGNQELKSDLKDLYINGAVQMDLPGNRKAVIIYVPYRLRKAYKKIHVRLVRELEKKFSGKDVVLVATRRIVRPPKKGSAVVRPRTRTLTAVHDGILEDVVYPAEIVGKRVRYHLDGRKIMKIFLDPKERNNTEYKLDTFSSVYRRLCGKDVVFDYPMTETA</sequence>
<dbReference type="GO" id="GO:0003735">
    <property type="term" value="F:structural constituent of ribosome"/>
    <property type="evidence" value="ECO:0007669"/>
    <property type="project" value="InterPro"/>
</dbReference>
<dbReference type="GO" id="GO:0006364">
    <property type="term" value="P:rRNA processing"/>
    <property type="evidence" value="ECO:0007669"/>
    <property type="project" value="TreeGrafter"/>
</dbReference>
<organism evidence="6 7">
    <name type="scientific">Oryza rufipogon</name>
    <name type="common">Brownbeard rice</name>
    <name type="synonym">Asian wild rice</name>
    <dbReference type="NCBI Taxonomy" id="4529"/>
    <lineage>
        <taxon>Eukaryota</taxon>
        <taxon>Viridiplantae</taxon>
        <taxon>Streptophyta</taxon>
        <taxon>Embryophyta</taxon>
        <taxon>Tracheophyta</taxon>
        <taxon>Spermatophyta</taxon>
        <taxon>Magnoliopsida</taxon>
        <taxon>Liliopsida</taxon>
        <taxon>Poales</taxon>
        <taxon>Poaceae</taxon>
        <taxon>BOP clade</taxon>
        <taxon>Oryzoideae</taxon>
        <taxon>Oryzeae</taxon>
        <taxon>Oryzinae</taxon>
        <taxon>Oryza</taxon>
    </lineage>
</organism>
<evidence type="ECO:0000256" key="1">
    <source>
        <dbReference type="ARBA" id="ARBA00007820"/>
    </source>
</evidence>
<keyword evidence="2 4" id="KW-0689">Ribosomal protein</keyword>
<proteinExistence type="inferred from homology"/>
<dbReference type="InterPro" id="IPR047861">
    <property type="entry name" value="Ribosomal_eS7_CS"/>
</dbReference>
<feature type="region of interest" description="Disordered" evidence="5">
    <location>
        <begin position="46"/>
        <end position="72"/>
    </location>
</feature>
<protein>
    <recommendedName>
        <fullName evidence="4">40S ribosomal protein S7</fullName>
    </recommendedName>
</protein>
<dbReference type="Pfam" id="PF01251">
    <property type="entry name" value="Ribosomal_S7e"/>
    <property type="match status" value="1"/>
</dbReference>
<dbReference type="PANTHER" id="PTHR11278:SF12">
    <property type="entry name" value="SMALL RIBOSOMAL SUBUNIT PROTEIN ES7"/>
    <property type="match status" value="1"/>
</dbReference>
<reference evidence="6" key="2">
    <citation type="submission" date="2015-06" db="UniProtKB">
        <authorList>
            <consortium name="EnsemblPlants"/>
        </authorList>
    </citation>
    <scope>IDENTIFICATION</scope>
</reference>
<keyword evidence="7" id="KW-1185">Reference proteome</keyword>
<feature type="compositionally biased region" description="Low complexity" evidence="5">
    <location>
        <begin position="48"/>
        <end position="60"/>
    </location>
</feature>
<dbReference type="Gramene" id="ORUFI05G13570.1">
    <property type="protein sequence ID" value="ORUFI05G13570.1"/>
    <property type="gene ID" value="ORUFI05G13570"/>
</dbReference>
<evidence type="ECO:0000313" key="6">
    <source>
        <dbReference type="EnsemblPlants" id="ORUFI05G13570.1"/>
    </source>
</evidence>
<reference evidence="7" key="1">
    <citation type="submission" date="2013-06" db="EMBL/GenBank/DDBJ databases">
        <authorList>
            <person name="Zhao Q."/>
        </authorList>
    </citation>
    <scope>NUCLEOTIDE SEQUENCE</scope>
    <source>
        <strain evidence="7">cv. W1943</strain>
    </source>
</reference>
<evidence type="ECO:0000313" key="7">
    <source>
        <dbReference type="Proteomes" id="UP000008022"/>
    </source>
</evidence>
<comment type="similarity">
    <text evidence="1 4">Belongs to the eukaryotic ribosomal protein eS7 family.</text>
</comment>
<dbReference type="GO" id="GO:0022627">
    <property type="term" value="C:cytosolic small ribosomal subunit"/>
    <property type="evidence" value="ECO:0007669"/>
    <property type="project" value="TreeGrafter"/>
</dbReference>
<dbReference type="Proteomes" id="UP000008022">
    <property type="component" value="Unassembled WGS sequence"/>
</dbReference>
<dbReference type="InterPro" id="IPR000554">
    <property type="entry name" value="Ribosomal_eS7"/>
</dbReference>
<evidence type="ECO:0000256" key="3">
    <source>
        <dbReference type="ARBA" id="ARBA00023274"/>
    </source>
</evidence>
<name>A0A0E0PL23_ORYRU</name>
<dbReference type="GO" id="GO:0006412">
    <property type="term" value="P:translation"/>
    <property type="evidence" value="ECO:0007669"/>
    <property type="project" value="InterPro"/>
</dbReference>